<feature type="compositionally biased region" description="Low complexity" evidence="1">
    <location>
        <begin position="1095"/>
        <end position="1110"/>
    </location>
</feature>
<evidence type="ECO:0000313" key="3">
    <source>
        <dbReference type="EMBL" id="SAM05759.1"/>
    </source>
</evidence>
<dbReference type="Pfam" id="PF01369">
    <property type="entry name" value="Sec7"/>
    <property type="match status" value="1"/>
</dbReference>
<feature type="compositionally biased region" description="Basic and acidic residues" evidence="1">
    <location>
        <begin position="1136"/>
        <end position="1161"/>
    </location>
</feature>
<dbReference type="Proteomes" id="UP000078561">
    <property type="component" value="Unassembled WGS sequence"/>
</dbReference>
<gene>
    <name evidence="3" type="primary">ABSGL_11634.1 scaffold 12295</name>
</gene>
<dbReference type="InterPro" id="IPR035999">
    <property type="entry name" value="Sec7_dom_sf"/>
</dbReference>
<sequence length="1204" mass="133147">MNDDTSCSLPLTPSQPTGDNMDAQQVSSNKDVQAAFDQLTRRDSTSKVSSSPPSSFTQRLIDRGVPVPSFPNWERSSSPSTKSHHSSGVDQHDLSSSSGSLVNEFDSSAYYGLSPFVTSSFSTTTTPQLCLGNSNHHHNNNHNTSGNPQISDPTHTSASARIHHSDSRYFSLRHRYERENGPPYQQHHRFARQLHHSDHDEEDNDDDVDDHPSGSPDITKQLLNSRFLHLQHEDSDIELSDDDLEKHSPGLAPPASHHHTTITTPSPLLWRTATSGNKRKTDTGKLRSPSPLAPLPASFDGVEDEADDSSMVPPPSSMDRFNQMLAMKGYKGNSTESTPSATDHHNQHQQQQQRITASPFPLKQAPSPVKNIARSSPRTHLLQTPVFEVVNANTIKDRYLFLFNDLLLICKPIMDENIIVGGATVNSSINGNTQGDSRFRFRPNESSLFQVKNIVELSKLTLYLSQEDQQRQQNQHQQEQHQPPHLPALPRKMHPILASALRKFKSSAESGIAYLLDKQVLTLDPLSIANFLFKTPDLNRQKLGQYLGDRKHGDVYDAFLDCFRLVGLRLDEALRILLTTFRLPAHWESLEYVVEHFAKKWHDANQNVVKFHEDMVVKVVVAMLFLNAEIWYDADSDKDVFWYARKQKEKSDRQRLARRATTVDQYRDLAAKASAAAAAAATTAGSSPPSMATRSSTIVDHRHQHHRYLQHRGSVAIEPLHYITALRESSEQPYKPTLNDFLDRWTHYDQYALVPREFMEEMYRSILAERLETGLESKASSSSSSSSCDGVDNSEDNSQVINVIPYRLPTRLIKGVASTPITLSIPHADPGLQIKLRGQDLLIQPNILDFSTSSTQSFTITGNTLGRTSLMFIKSGINAGNYVSPTLPRTKTMVVERHFMRYTFQLAFSHTDMRAVKAAAIKAAREKAASVSTPLSNDAHMNSLGITASNGDPHLIGAHDPTTDTLPKSPMESATAATGRDESDGTLSSSAVEQEGSGITTSSKSTMVKRRYMFSVETAQEKMDWMAHLTRLCGCVVVLGGESSPTRTIKNIHTKKGSSTASILSAEERVALQVLKELLLADEVKKGTASVAMRTTETTTAASTTTPGATKNDTVNSPDLLTPTSAKTVEGEPLATDDKDGSADSKSVKQQKKPEDGDDNRNSLISLPGGATNVVTKRGYEIIKLVVQNSMVPFMLGFLRSQIE</sequence>
<evidence type="ECO:0000313" key="4">
    <source>
        <dbReference type="Proteomes" id="UP000078561"/>
    </source>
</evidence>
<dbReference type="OrthoDB" id="430364at2759"/>
<dbReference type="PANTHER" id="PTHR10663">
    <property type="entry name" value="GUANYL-NUCLEOTIDE EXCHANGE FACTOR"/>
    <property type="match status" value="1"/>
</dbReference>
<dbReference type="PROSITE" id="PS50190">
    <property type="entry name" value="SEC7"/>
    <property type="match status" value="1"/>
</dbReference>
<feature type="region of interest" description="Disordered" evidence="1">
    <location>
        <begin position="331"/>
        <end position="370"/>
    </location>
</feature>
<feature type="compositionally biased region" description="Low complexity" evidence="1">
    <location>
        <begin position="46"/>
        <end position="55"/>
    </location>
</feature>
<dbReference type="SMART" id="SM00222">
    <property type="entry name" value="Sec7"/>
    <property type="match status" value="1"/>
</dbReference>
<feature type="compositionally biased region" description="Polar residues" evidence="1">
    <location>
        <begin position="1111"/>
        <end position="1127"/>
    </location>
</feature>
<dbReference type="InterPro" id="IPR011993">
    <property type="entry name" value="PH-like_dom_sf"/>
</dbReference>
<dbReference type="STRING" id="4829.A0A163MK66"/>
<keyword evidence="4" id="KW-1185">Reference proteome</keyword>
<evidence type="ECO:0000256" key="1">
    <source>
        <dbReference type="SAM" id="MobiDB-lite"/>
    </source>
</evidence>
<feature type="region of interest" description="Disordered" evidence="1">
    <location>
        <begin position="132"/>
        <end position="160"/>
    </location>
</feature>
<dbReference type="AlphaFoldDB" id="A0A163MK66"/>
<dbReference type="InterPro" id="IPR023394">
    <property type="entry name" value="Sec7_C_sf"/>
</dbReference>
<evidence type="ECO:0000259" key="2">
    <source>
        <dbReference type="PROSITE" id="PS50190"/>
    </source>
</evidence>
<dbReference type="GO" id="GO:0032012">
    <property type="term" value="P:regulation of ARF protein signal transduction"/>
    <property type="evidence" value="ECO:0007669"/>
    <property type="project" value="InterPro"/>
</dbReference>
<dbReference type="OMA" id="QNVVKFH"/>
<reference evidence="3" key="1">
    <citation type="submission" date="2016-04" db="EMBL/GenBank/DDBJ databases">
        <authorList>
            <person name="Evans L.H."/>
            <person name="Alamgir A."/>
            <person name="Owens N."/>
            <person name="Weber N.D."/>
            <person name="Virtaneva K."/>
            <person name="Barbian K."/>
            <person name="Babar A."/>
            <person name="Rosenke K."/>
        </authorList>
    </citation>
    <scope>NUCLEOTIDE SEQUENCE [LARGE SCALE GENOMIC DNA]</scope>
    <source>
        <strain evidence="3">CBS 101.48</strain>
    </source>
</reference>
<dbReference type="InParanoid" id="A0A163MK66"/>
<dbReference type="Gene3D" id="2.30.29.30">
    <property type="entry name" value="Pleckstrin-homology domain (PH domain)/Phosphotyrosine-binding domain (PTB)"/>
    <property type="match status" value="1"/>
</dbReference>
<feature type="compositionally biased region" description="Polar residues" evidence="1">
    <location>
        <begin position="332"/>
        <end position="341"/>
    </location>
</feature>
<proteinExistence type="predicted"/>
<feature type="compositionally biased region" description="Low complexity" evidence="1">
    <location>
        <begin position="471"/>
        <end position="481"/>
    </location>
</feature>
<accession>A0A163MK66</accession>
<dbReference type="Gene3D" id="1.10.220.20">
    <property type="match status" value="1"/>
</dbReference>
<protein>
    <recommendedName>
        <fullName evidence="2">SEC7 domain-containing protein</fullName>
    </recommendedName>
</protein>
<feature type="compositionally biased region" description="Low complexity" evidence="1">
    <location>
        <begin position="680"/>
        <end position="693"/>
    </location>
</feature>
<feature type="region of interest" description="Disordered" evidence="1">
    <location>
        <begin position="238"/>
        <end position="317"/>
    </location>
</feature>
<feature type="compositionally biased region" description="Polar residues" evidence="1">
    <location>
        <begin position="148"/>
        <end position="159"/>
    </location>
</feature>
<feature type="region of interest" description="Disordered" evidence="1">
    <location>
        <begin position="467"/>
        <end position="489"/>
    </location>
</feature>
<feature type="compositionally biased region" description="Polar residues" evidence="1">
    <location>
        <begin position="985"/>
        <end position="1004"/>
    </location>
</feature>
<feature type="compositionally biased region" description="Polar residues" evidence="1">
    <location>
        <begin position="1"/>
        <end position="31"/>
    </location>
</feature>
<dbReference type="Gene3D" id="1.10.1000.11">
    <property type="entry name" value="Arf Nucleotide-binding Site Opener,domain 2"/>
    <property type="match status" value="1"/>
</dbReference>
<dbReference type="SUPFAM" id="SSF48425">
    <property type="entry name" value="Sec7 domain"/>
    <property type="match status" value="1"/>
</dbReference>
<feature type="region of interest" description="Disordered" evidence="1">
    <location>
        <begin position="943"/>
        <end position="1004"/>
    </location>
</feature>
<dbReference type="GO" id="GO:0005085">
    <property type="term" value="F:guanyl-nucleotide exchange factor activity"/>
    <property type="evidence" value="ECO:0007669"/>
    <property type="project" value="InterPro"/>
</dbReference>
<dbReference type="EMBL" id="LT554468">
    <property type="protein sequence ID" value="SAM05759.1"/>
    <property type="molecule type" value="Genomic_DNA"/>
</dbReference>
<feature type="region of interest" description="Disordered" evidence="1">
    <location>
        <begin position="1"/>
        <end position="99"/>
    </location>
</feature>
<dbReference type="SUPFAM" id="SSF50729">
    <property type="entry name" value="PH domain-like"/>
    <property type="match status" value="1"/>
</dbReference>
<name>A0A163MK66_ABSGL</name>
<feature type="compositionally biased region" description="Acidic residues" evidence="1">
    <location>
        <begin position="200"/>
        <end position="209"/>
    </location>
</feature>
<feature type="region of interest" description="Disordered" evidence="1">
    <location>
        <begin position="680"/>
        <end position="703"/>
    </location>
</feature>
<feature type="region of interest" description="Disordered" evidence="1">
    <location>
        <begin position="194"/>
        <end position="219"/>
    </location>
</feature>
<feature type="domain" description="SEC7" evidence="2">
    <location>
        <begin position="491"/>
        <end position="669"/>
    </location>
</feature>
<feature type="region of interest" description="Disordered" evidence="1">
    <location>
        <begin position="1095"/>
        <end position="1169"/>
    </location>
</feature>
<organism evidence="3">
    <name type="scientific">Absidia glauca</name>
    <name type="common">Pin mould</name>
    <dbReference type="NCBI Taxonomy" id="4829"/>
    <lineage>
        <taxon>Eukaryota</taxon>
        <taxon>Fungi</taxon>
        <taxon>Fungi incertae sedis</taxon>
        <taxon>Mucoromycota</taxon>
        <taxon>Mucoromycotina</taxon>
        <taxon>Mucoromycetes</taxon>
        <taxon>Mucorales</taxon>
        <taxon>Cunninghamellaceae</taxon>
        <taxon>Absidia</taxon>
    </lineage>
</organism>
<dbReference type="PANTHER" id="PTHR10663:SF402">
    <property type="entry name" value="MIP16918P"/>
    <property type="match status" value="1"/>
</dbReference>
<dbReference type="InterPro" id="IPR000904">
    <property type="entry name" value="Sec7_dom"/>
</dbReference>